<name>A0A6A7N1H1_9BURK</name>
<comment type="caution">
    <text evidence="2">The sequence shown here is derived from an EMBL/GenBank/DDBJ whole genome shotgun (WGS) entry which is preliminary data.</text>
</comment>
<feature type="signal peptide" evidence="1">
    <location>
        <begin position="1"/>
        <end position="19"/>
    </location>
</feature>
<proteinExistence type="predicted"/>
<accession>A0A6A7N1H1</accession>
<dbReference type="EMBL" id="WHUG01000004">
    <property type="protein sequence ID" value="MQA38899.1"/>
    <property type="molecule type" value="Genomic_DNA"/>
</dbReference>
<keyword evidence="1" id="KW-0732">Signal</keyword>
<keyword evidence="3" id="KW-1185">Reference proteome</keyword>
<evidence type="ECO:0000256" key="1">
    <source>
        <dbReference type="SAM" id="SignalP"/>
    </source>
</evidence>
<evidence type="ECO:0008006" key="4">
    <source>
        <dbReference type="Google" id="ProtNLM"/>
    </source>
</evidence>
<gene>
    <name evidence="2" type="ORF">GEV02_12105</name>
</gene>
<evidence type="ECO:0000313" key="3">
    <source>
        <dbReference type="Proteomes" id="UP000440498"/>
    </source>
</evidence>
<reference evidence="2 3" key="1">
    <citation type="submission" date="2019-10" db="EMBL/GenBank/DDBJ databases">
        <title>Two novel species isolated from a subtropical stream in China.</title>
        <authorList>
            <person name="Lu H."/>
        </authorList>
    </citation>
    <scope>NUCLEOTIDE SEQUENCE [LARGE SCALE GENOMIC DNA]</scope>
    <source>
        <strain evidence="2 3">FT29W</strain>
    </source>
</reference>
<feature type="chain" id="PRO_5025690585" description="Lipoprotein" evidence="1">
    <location>
        <begin position="20"/>
        <end position="151"/>
    </location>
</feature>
<sequence length="151" mass="16025">MRYFTVSLAIAVASAFFMAACSRNNDASGEDVYVGKPIYSPDHKHIAVLFTESGGGGISPYCITRVSVAAASVEPSIAYAEKYLVYQGGCHSLGFVEIEGKRILQDAPALKWDGSSVLSISFNPRLAAGYVRKVILATHSYDGAVSVVSVP</sequence>
<dbReference type="RefSeq" id="WP_152838227.1">
    <property type="nucleotide sequence ID" value="NZ_WHUG01000004.1"/>
</dbReference>
<dbReference type="AlphaFoldDB" id="A0A6A7N1H1"/>
<protein>
    <recommendedName>
        <fullName evidence="4">Lipoprotein</fullName>
    </recommendedName>
</protein>
<evidence type="ECO:0000313" key="2">
    <source>
        <dbReference type="EMBL" id="MQA38899.1"/>
    </source>
</evidence>
<dbReference type="PROSITE" id="PS51257">
    <property type="entry name" value="PROKAR_LIPOPROTEIN"/>
    <property type="match status" value="1"/>
</dbReference>
<organism evidence="2 3">
    <name type="scientific">Rugamonas aquatica</name>
    <dbReference type="NCBI Taxonomy" id="2743357"/>
    <lineage>
        <taxon>Bacteria</taxon>
        <taxon>Pseudomonadati</taxon>
        <taxon>Pseudomonadota</taxon>
        <taxon>Betaproteobacteria</taxon>
        <taxon>Burkholderiales</taxon>
        <taxon>Oxalobacteraceae</taxon>
        <taxon>Telluria group</taxon>
        <taxon>Rugamonas</taxon>
    </lineage>
</organism>
<dbReference type="Proteomes" id="UP000440498">
    <property type="component" value="Unassembled WGS sequence"/>
</dbReference>